<evidence type="ECO:0000313" key="2">
    <source>
        <dbReference type="Proteomes" id="UP000519439"/>
    </source>
</evidence>
<keyword evidence="2" id="KW-1185">Reference proteome</keyword>
<comment type="caution">
    <text evidence="1">The sequence shown here is derived from an EMBL/GenBank/DDBJ whole genome shotgun (WGS) entry which is preliminary data.</text>
</comment>
<gene>
    <name evidence="1" type="ORF">GGR34_003734</name>
</gene>
<organism evidence="1 2">
    <name type="scientific">Microvirga flocculans</name>
    <dbReference type="NCBI Taxonomy" id="217168"/>
    <lineage>
        <taxon>Bacteria</taxon>
        <taxon>Pseudomonadati</taxon>
        <taxon>Pseudomonadota</taxon>
        <taxon>Alphaproteobacteria</taxon>
        <taxon>Hyphomicrobiales</taxon>
        <taxon>Methylobacteriaceae</taxon>
        <taxon>Microvirga</taxon>
    </lineage>
</organism>
<evidence type="ECO:0000313" key="1">
    <source>
        <dbReference type="EMBL" id="MBB4042049.1"/>
    </source>
</evidence>
<reference evidence="1 2" key="1">
    <citation type="submission" date="2020-08" db="EMBL/GenBank/DDBJ databases">
        <title>Genomic Encyclopedia of Type Strains, Phase IV (KMG-IV): sequencing the most valuable type-strain genomes for metagenomic binning, comparative biology and taxonomic classification.</title>
        <authorList>
            <person name="Goeker M."/>
        </authorList>
    </citation>
    <scope>NUCLEOTIDE SEQUENCE [LARGE SCALE GENOMIC DNA]</scope>
    <source>
        <strain evidence="1 2">DSM 15743</strain>
    </source>
</reference>
<name>A0A7W6IID5_9HYPH</name>
<dbReference type="Proteomes" id="UP000519439">
    <property type="component" value="Unassembled WGS sequence"/>
</dbReference>
<dbReference type="RefSeq" id="WP_027316083.1">
    <property type="nucleotide sequence ID" value="NZ_JACIDC010000018.1"/>
</dbReference>
<accession>A0A7W6IID5</accession>
<protein>
    <submittedName>
        <fullName evidence="1">Uncharacterized protein</fullName>
    </submittedName>
</protein>
<sequence length="103" mass="11476">MVSPSALSAARTAPDRRERIRLMAETMRERAATDGACDRNALRAEGFTEAEIVSYADDARALLSDRQHALRVRLSPGKREGLALVKLARRIRRCQQSKEVARG</sequence>
<dbReference type="EMBL" id="JACIDC010000018">
    <property type="protein sequence ID" value="MBB4042049.1"/>
    <property type="molecule type" value="Genomic_DNA"/>
</dbReference>
<dbReference type="AlphaFoldDB" id="A0A7W6IID5"/>
<proteinExistence type="predicted"/>